<dbReference type="EMBL" id="WBMS02000003">
    <property type="protein sequence ID" value="MVZ99927.1"/>
    <property type="molecule type" value="Genomic_DNA"/>
</dbReference>
<dbReference type="InterPro" id="IPR029045">
    <property type="entry name" value="ClpP/crotonase-like_dom_sf"/>
</dbReference>
<dbReference type="SUPFAM" id="SSF52096">
    <property type="entry name" value="ClpP/crotonase"/>
    <property type="match status" value="1"/>
</dbReference>
<evidence type="ECO:0000313" key="2">
    <source>
        <dbReference type="EMBL" id="MVZ99927.1"/>
    </source>
</evidence>
<name>A0A6I4M1U9_9ACTN</name>
<dbReference type="Gene3D" id="3.90.226.10">
    <property type="entry name" value="2-enoyl-CoA Hydratase, Chain A, domain 1"/>
    <property type="match status" value="1"/>
</dbReference>
<dbReference type="PANTHER" id="PTHR43684">
    <property type="match status" value="1"/>
</dbReference>
<dbReference type="AlphaFoldDB" id="A0A6I4M1U9"/>
<comment type="caution">
    <text evidence="2">The sequence shown here is derived from an EMBL/GenBank/DDBJ whole genome shotgun (WGS) entry which is preliminary data.</text>
</comment>
<dbReference type="Proteomes" id="UP000462055">
    <property type="component" value="Unassembled WGS sequence"/>
</dbReference>
<evidence type="ECO:0000313" key="3">
    <source>
        <dbReference type="Proteomes" id="UP000462055"/>
    </source>
</evidence>
<dbReference type="PANTHER" id="PTHR43684:SF4">
    <property type="entry name" value="ENOYL-COA HYDRATASE_ISOMERASE FAMILY PROTEIN (AFU_ORTHOLOGUE AFUA_1G01890)"/>
    <property type="match status" value="1"/>
</dbReference>
<evidence type="ECO:0000256" key="1">
    <source>
        <dbReference type="ARBA" id="ARBA00005254"/>
    </source>
</evidence>
<dbReference type="RefSeq" id="WP_151592164.1">
    <property type="nucleotide sequence ID" value="NZ_WBMS02000003.1"/>
</dbReference>
<keyword evidence="3" id="KW-1185">Reference proteome</keyword>
<reference evidence="2" key="1">
    <citation type="submission" date="2019-12" db="EMBL/GenBank/DDBJ databases">
        <title>Actinomadura physcomitrii sp. nov., a novel actinomycete isolated from moss [Physcomitrium sphaericum (Ludw) Fuernr].</title>
        <authorList>
            <person name="Zhuang X."/>
        </authorList>
    </citation>
    <scope>NUCLEOTIDE SEQUENCE [LARGE SCALE GENOMIC DNA]</scope>
    <source>
        <strain evidence="2">LD22</strain>
    </source>
</reference>
<gene>
    <name evidence="2" type="ORF">F8568_005950</name>
</gene>
<dbReference type="Gene3D" id="1.10.12.10">
    <property type="entry name" value="Lyase 2-enoyl-coa Hydratase, Chain A, domain 2"/>
    <property type="match status" value="1"/>
</dbReference>
<dbReference type="NCBIfam" id="NF006109">
    <property type="entry name" value="PRK08260.1"/>
    <property type="match status" value="1"/>
</dbReference>
<protein>
    <submittedName>
        <fullName evidence="2">Enoyl-CoA hydratase</fullName>
        <ecNumber evidence="2">4.2.1.17</ecNumber>
    </submittedName>
</protein>
<comment type="similarity">
    <text evidence="1">Belongs to the enoyl-CoA hydratase/isomerase family.</text>
</comment>
<accession>A0A6I4M1U9</accession>
<dbReference type="CDD" id="cd06558">
    <property type="entry name" value="crotonase-like"/>
    <property type="match status" value="1"/>
</dbReference>
<dbReference type="EC" id="4.2.1.17" evidence="2"/>
<dbReference type="InterPro" id="IPR014748">
    <property type="entry name" value="Enoyl-CoA_hydra_C"/>
</dbReference>
<dbReference type="GO" id="GO:0004300">
    <property type="term" value="F:enoyl-CoA hydratase activity"/>
    <property type="evidence" value="ECO:0007669"/>
    <property type="project" value="UniProtKB-EC"/>
</dbReference>
<keyword evidence="2" id="KW-0456">Lyase</keyword>
<proteinExistence type="inferred from homology"/>
<dbReference type="InterPro" id="IPR051053">
    <property type="entry name" value="ECH/Chromodomain_protein"/>
</dbReference>
<organism evidence="2 3">
    <name type="scientific">Actinomadura physcomitrii</name>
    <dbReference type="NCBI Taxonomy" id="2650748"/>
    <lineage>
        <taxon>Bacteria</taxon>
        <taxon>Bacillati</taxon>
        <taxon>Actinomycetota</taxon>
        <taxon>Actinomycetes</taxon>
        <taxon>Streptosporangiales</taxon>
        <taxon>Thermomonosporaceae</taxon>
        <taxon>Actinomadura</taxon>
    </lineage>
</organism>
<dbReference type="InterPro" id="IPR001753">
    <property type="entry name" value="Enoyl-CoA_hydra/iso"/>
</dbReference>
<sequence>MTQMAQMYETLLYDVTDHIATITLNRPEKLNSFTMGMRDDLIAAFDRTDADDDVRAVIVTGAGRAFCAGADLSGGGFATAKRGGDEQFPPLPPDSGGMVTLRVFASRKPVIAAINGAGVGIGATMPLAMDIRLVSEKAKIGFLFARRGIVPDGASSWFLPRVVGIGKATEWALTGRMIQPREMLRAGLVSAVHAPEDLLPAARAVAKEIAENVSPVSAALTRQLLWRMLGAEHPMTAHVAESRALFERARGADAAEGVASFLEKRPPEFPLSVSRHTPDIFDRIPYPQFPDERVSQRYLPTKQAEK</sequence>
<dbReference type="Pfam" id="PF00378">
    <property type="entry name" value="ECH_1"/>
    <property type="match status" value="1"/>
</dbReference>